<evidence type="ECO:0000313" key="2">
    <source>
        <dbReference type="Proteomes" id="UP001239111"/>
    </source>
</evidence>
<dbReference type="Proteomes" id="UP001239111">
    <property type="component" value="Chromosome 1"/>
</dbReference>
<gene>
    <name evidence="1" type="ORF">QAD02_018376</name>
</gene>
<organism evidence="1 2">
    <name type="scientific">Eretmocerus hayati</name>
    <dbReference type="NCBI Taxonomy" id="131215"/>
    <lineage>
        <taxon>Eukaryota</taxon>
        <taxon>Metazoa</taxon>
        <taxon>Ecdysozoa</taxon>
        <taxon>Arthropoda</taxon>
        <taxon>Hexapoda</taxon>
        <taxon>Insecta</taxon>
        <taxon>Pterygota</taxon>
        <taxon>Neoptera</taxon>
        <taxon>Endopterygota</taxon>
        <taxon>Hymenoptera</taxon>
        <taxon>Apocrita</taxon>
        <taxon>Proctotrupomorpha</taxon>
        <taxon>Chalcidoidea</taxon>
        <taxon>Aphelinidae</taxon>
        <taxon>Aphelininae</taxon>
        <taxon>Eretmocerus</taxon>
    </lineage>
</organism>
<reference evidence="1" key="1">
    <citation type="submission" date="2023-04" db="EMBL/GenBank/DDBJ databases">
        <title>A chromosome-level genome assembly of the parasitoid wasp Eretmocerus hayati.</title>
        <authorList>
            <person name="Zhong Y."/>
            <person name="Liu S."/>
            <person name="Liu Y."/>
        </authorList>
    </citation>
    <scope>NUCLEOTIDE SEQUENCE</scope>
    <source>
        <strain evidence="1">ZJU_SS_LIU_2023</strain>
    </source>
</reference>
<proteinExistence type="predicted"/>
<accession>A0ACC2PG69</accession>
<dbReference type="EMBL" id="CM056741">
    <property type="protein sequence ID" value="KAJ8682584.1"/>
    <property type="molecule type" value="Genomic_DNA"/>
</dbReference>
<comment type="caution">
    <text evidence="1">The sequence shown here is derived from an EMBL/GenBank/DDBJ whole genome shotgun (WGS) entry which is preliminary data.</text>
</comment>
<protein>
    <submittedName>
        <fullName evidence="1">Uncharacterized protein</fullName>
    </submittedName>
</protein>
<evidence type="ECO:0000313" key="1">
    <source>
        <dbReference type="EMBL" id="KAJ8682584.1"/>
    </source>
</evidence>
<sequence length="496" mass="54862">MNYVRQPPTEECPLTKTKPEWSVSDCFGFRSIICSFATLTIVITAALVLQIIYDDNAFEGRLDIHGAVASDNTNCSQLGTRILRKGGNAVDAAIAATLCMTVVAPHKTSLGSGGYLMVYSHKDKEKPILIDFLSNTVTDEFEKFNIRIPALLRGVENAHAKYGKLSWQEVVMPSVILALKGFEVSRDFAYEATKNINSGIFEHINAGEILTLADLANTLEMVSSHGSDELYNGTITEKLFNKTVSEKLLSELANYEPIISEASNFSMSQYAIFYPPSSKYVRPIVESINKLNIPKENVSSIESEIEVAQNLIKVARETNGAYINFTEIRRYTGVSAVDWQDTYVSIITGLSSPLNLSFGNEAGFVFDTIQNKDSLSSLTPVVFYDETAPCGMRGVLSADDPVVIGEIMFNLLIRTMNVSAAIEYPRYYILSDGFTIESDSKQLGNKLLYDSLVEIEPHSKTDFVMLMKSVNIIIKRKNLISGHSDSRGDGLASRFR</sequence>
<keyword evidence="2" id="KW-1185">Reference proteome</keyword>
<name>A0ACC2PG69_9HYME</name>